<dbReference type="KEGG" id="tvl:FAZ95_05335"/>
<dbReference type="PANTHER" id="PTHR39344">
    <property type="entry name" value="UPF0182 PROTEIN SLL1060"/>
    <property type="match status" value="1"/>
</dbReference>
<feature type="transmembrane region" description="Helical" evidence="5">
    <location>
        <begin position="286"/>
        <end position="308"/>
    </location>
</feature>
<evidence type="ECO:0000256" key="5">
    <source>
        <dbReference type="HAMAP-Rule" id="MF_01600"/>
    </source>
</evidence>
<dbReference type="AlphaFoldDB" id="A0A4P8INZ6"/>
<comment type="subcellular location">
    <subcellularLocation>
        <location evidence="5">Cell membrane</location>
        <topology evidence="5">Multi-pass membrane protein</topology>
    </subcellularLocation>
</comment>
<keyword evidence="4 5" id="KW-0472">Membrane</keyword>
<name>A0A4P8INZ6_9BURK</name>
<keyword evidence="3 5" id="KW-1133">Transmembrane helix</keyword>
<comment type="similarity">
    <text evidence="5">Belongs to the UPF0182 family.</text>
</comment>
<dbReference type="Proteomes" id="UP000298656">
    <property type="component" value="Chromosome 1"/>
</dbReference>
<evidence type="ECO:0000256" key="1">
    <source>
        <dbReference type="ARBA" id="ARBA00022475"/>
    </source>
</evidence>
<gene>
    <name evidence="6" type="ORF">FAZ95_05335</name>
</gene>
<keyword evidence="1 5" id="KW-1003">Cell membrane</keyword>
<feature type="transmembrane region" description="Helical" evidence="5">
    <location>
        <begin position="53"/>
        <end position="79"/>
    </location>
</feature>
<dbReference type="InterPro" id="IPR005372">
    <property type="entry name" value="UPF0182"/>
</dbReference>
<keyword evidence="2 5" id="KW-0812">Transmembrane</keyword>
<dbReference type="EMBL" id="CP040077">
    <property type="protein sequence ID" value="QCP48663.1"/>
    <property type="molecule type" value="Genomic_DNA"/>
</dbReference>
<feature type="transmembrane region" description="Helical" evidence="5">
    <location>
        <begin position="260"/>
        <end position="279"/>
    </location>
</feature>
<proteinExistence type="inferred from homology"/>
<feature type="transmembrane region" description="Helical" evidence="5">
    <location>
        <begin position="12"/>
        <end position="41"/>
    </location>
</feature>
<feature type="transmembrane region" description="Helical" evidence="5">
    <location>
        <begin position="207"/>
        <end position="229"/>
    </location>
</feature>
<dbReference type="GO" id="GO:0005886">
    <property type="term" value="C:plasma membrane"/>
    <property type="evidence" value="ECO:0007669"/>
    <property type="project" value="UniProtKB-SubCell"/>
</dbReference>
<evidence type="ECO:0000313" key="6">
    <source>
        <dbReference type="EMBL" id="QCP48663.1"/>
    </source>
</evidence>
<evidence type="ECO:0000256" key="2">
    <source>
        <dbReference type="ARBA" id="ARBA00022692"/>
    </source>
</evidence>
<accession>A0A4P8INZ6</accession>
<evidence type="ECO:0000256" key="3">
    <source>
        <dbReference type="ARBA" id="ARBA00022989"/>
    </source>
</evidence>
<protein>
    <recommendedName>
        <fullName evidence="5">UPF0182 protein FAZ95_05335</fullName>
    </recommendedName>
</protein>
<dbReference type="HAMAP" id="MF_01600">
    <property type="entry name" value="UPF0182"/>
    <property type="match status" value="1"/>
</dbReference>
<feature type="transmembrane region" description="Helical" evidence="5">
    <location>
        <begin position="113"/>
        <end position="132"/>
    </location>
</feature>
<keyword evidence="7" id="KW-1185">Reference proteome</keyword>
<dbReference type="GO" id="GO:0005576">
    <property type="term" value="C:extracellular region"/>
    <property type="evidence" value="ECO:0007669"/>
    <property type="project" value="TreeGrafter"/>
</dbReference>
<feature type="transmembrane region" description="Helical" evidence="5">
    <location>
        <begin position="177"/>
        <end position="195"/>
    </location>
</feature>
<evidence type="ECO:0000313" key="7">
    <source>
        <dbReference type="Proteomes" id="UP000298656"/>
    </source>
</evidence>
<dbReference type="OrthoDB" id="9763654at2"/>
<evidence type="ECO:0000256" key="4">
    <source>
        <dbReference type="ARBA" id="ARBA00023136"/>
    </source>
</evidence>
<dbReference type="PANTHER" id="PTHR39344:SF1">
    <property type="entry name" value="UPF0182 PROTEIN SLL1060"/>
    <property type="match status" value="1"/>
</dbReference>
<sequence length="926" mass="102331">MRKKAKSGARVARNVIAVAAVVFCLIVIGRITGILVDWLWFGSIGYGSVFWTAFWAKLLVFAAVFAASAAAIAVSGWVAHYYARPVDAMQVIDASEDAPPDLAELASRIAPRVPWRLGIAGAAVLIGLFIAASKVSNWDIALRFLHQVPYGARDPIFAKDIGFYLFSLPVFIAIKNWLLQLLFFCTLVAAAVYALRGDIEFGPAPRWLSPAAAAHASALLGGFFALKAWSYVLDRYLLLYRDNGVVVGASYTDIHVELPVLWLLIGVAMAAAVASWVNMHRRGWRIPAASAVALFGGSFVLTVIYPALFERFYVKPSELQLEAPYIAHNIELTRLAYGLNKIEVKPFPAEEGLNVASLDANRATIDNIRLWDVQPLMSTYAQLQEIRTYYKFFSVDIDRYRLASGYRQVMLSARELAPSLLPESAQTWVNLHLLFTHGNGVVMSPVTEKSAEGLPSLYLQDIPPVATGGPVISEPRLYFGQGEQGYVIVKGSTPEFDYPKGKDNVYTSYGGRDGVAIGGIARRTLFAWQLDDPNILLTGYITSESRILLHRNIQDRVLTIAPFLTLDRDPYIVASAGRLYWIQDAYTTSRWFPYSKPGLADGSNTIRNSVKVVIDAYNGTVDFYVSDPADPILRTYQRIFPSLFKPLDEMPPDLQQHIRYPEDLFLIQAQLYRAYHMDAPEVFYNREDLWQFPRELAGIDDGNAAAGAPMTPYYTIMRLPGESKAEFVLMLPMVPSQRENMIAWLAARCDPPGYGKLVVYSFPKEKLVFGPFQIEARIQQNTEISQQISLWNQMGSRVIRGHLLVVPIENSILYVSPLYLRASSGQLPELKRVIAAYGDRVVMEETLSQALAALFKETAPAAGAPSGRAPGPAGAANVQARDALDHYNRALERLKAGDWSGFGAELDALKQSLEALAGGHGGQGQP</sequence>
<dbReference type="RefSeq" id="WP_137331499.1">
    <property type="nucleotide sequence ID" value="NZ_CP040077.1"/>
</dbReference>
<dbReference type="Pfam" id="PF03699">
    <property type="entry name" value="UPF0182"/>
    <property type="match status" value="1"/>
</dbReference>
<reference evidence="6 7" key="1">
    <citation type="submission" date="2019-05" db="EMBL/GenBank/DDBJ databases">
        <title>Burkholderia sp. DHOD12, isolated from subtropical forest soil.</title>
        <authorList>
            <person name="Gao Z.-H."/>
            <person name="Qiu L.-H."/>
        </authorList>
    </citation>
    <scope>NUCLEOTIDE SEQUENCE [LARGE SCALE GENOMIC DNA]</scope>
    <source>
        <strain evidence="6 7">DHOD12</strain>
    </source>
</reference>
<organism evidence="6 7">
    <name type="scientific">Trinickia violacea</name>
    <dbReference type="NCBI Taxonomy" id="2571746"/>
    <lineage>
        <taxon>Bacteria</taxon>
        <taxon>Pseudomonadati</taxon>
        <taxon>Pseudomonadota</taxon>
        <taxon>Betaproteobacteria</taxon>
        <taxon>Burkholderiales</taxon>
        <taxon>Burkholderiaceae</taxon>
        <taxon>Trinickia</taxon>
    </lineage>
</organism>